<name>A0A0J8VFB6_9GAMM</name>
<protein>
    <submittedName>
        <fullName evidence="1">Uncharacterized protein</fullName>
    </submittedName>
</protein>
<accession>A0A0J8VFB6</accession>
<dbReference type="STRING" id="680026.AB733_00840"/>
<proteinExistence type="predicted"/>
<organism evidence="1 2">
    <name type="scientific">Photobacterium swingsii</name>
    <dbReference type="NCBI Taxonomy" id="680026"/>
    <lineage>
        <taxon>Bacteria</taxon>
        <taxon>Pseudomonadati</taxon>
        <taxon>Pseudomonadota</taxon>
        <taxon>Gammaproteobacteria</taxon>
        <taxon>Vibrionales</taxon>
        <taxon>Vibrionaceae</taxon>
        <taxon>Photobacterium</taxon>
    </lineage>
</organism>
<comment type="caution">
    <text evidence="1">The sequence shown here is derived from an EMBL/GenBank/DDBJ whole genome shotgun (WGS) entry which is preliminary data.</text>
</comment>
<reference evidence="1 2" key="1">
    <citation type="submission" date="2018-01" db="EMBL/GenBank/DDBJ databases">
        <title>Whole genome sequencing of Histamine producing bacteria.</title>
        <authorList>
            <person name="Butler K."/>
        </authorList>
    </citation>
    <scope>NUCLEOTIDE SEQUENCE [LARGE SCALE GENOMIC DNA]</scope>
    <source>
        <strain evidence="1 2">DSM 24669</strain>
    </source>
</reference>
<keyword evidence="2" id="KW-1185">Reference proteome</keyword>
<evidence type="ECO:0000313" key="1">
    <source>
        <dbReference type="EMBL" id="PSW26918.1"/>
    </source>
</evidence>
<evidence type="ECO:0000313" key="2">
    <source>
        <dbReference type="Proteomes" id="UP000240481"/>
    </source>
</evidence>
<dbReference type="AlphaFoldDB" id="A0A0J8VFB6"/>
<sequence length="59" mass="6873">MAIYVSKYNKRVMPQDIGKVIVTFPTDTYLYLKVAIIERMQIGRHGMIIINEGKYDCHP</sequence>
<dbReference type="EMBL" id="PYLZ01000001">
    <property type="protein sequence ID" value="PSW26918.1"/>
    <property type="molecule type" value="Genomic_DNA"/>
</dbReference>
<dbReference type="Proteomes" id="UP000240481">
    <property type="component" value="Unassembled WGS sequence"/>
</dbReference>
<gene>
    <name evidence="1" type="ORF">C9I94_02745</name>
</gene>